<name>A0A365N5G6_GIBIN</name>
<dbReference type="Pfam" id="PF01636">
    <property type="entry name" value="APH"/>
    <property type="match status" value="1"/>
</dbReference>
<dbReference type="InterPro" id="IPR011009">
    <property type="entry name" value="Kinase-like_dom_sf"/>
</dbReference>
<proteinExistence type="predicted"/>
<dbReference type="Gene3D" id="1.10.510.10">
    <property type="entry name" value="Transferase(Phosphotransferase) domain 1"/>
    <property type="match status" value="1"/>
</dbReference>
<comment type="caution">
    <text evidence="2">The sequence shown here is derived from an EMBL/GenBank/DDBJ whole genome shotgun (WGS) entry which is preliminary data.</text>
</comment>
<accession>A0A365N5G6</accession>
<evidence type="ECO:0000313" key="2">
    <source>
        <dbReference type="EMBL" id="RBA15838.1"/>
    </source>
</evidence>
<evidence type="ECO:0000313" key="3">
    <source>
        <dbReference type="Proteomes" id="UP000251714"/>
    </source>
</evidence>
<feature type="domain" description="Aminoglycoside phosphotransferase" evidence="1">
    <location>
        <begin position="86"/>
        <end position="149"/>
    </location>
</feature>
<protein>
    <recommendedName>
        <fullName evidence="1">Aminoglycoside phosphotransferase domain-containing protein</fullName>
    </recommendedName>
</protein>
<dbReference type="SUPFAM" id="SSF56112">
    <property type="entry name" value="Protein kinase-like (PK-like)"/>
    <property type="match status" value="1"/>
</dbReference>
<dbReference type="EMBL" id="PKMI01000020">
    <property type="protein sequence ID" value="RBA15838.1"/>
    <property type="molecule type" value="Genomic_DNA"/>
</dbReference>
<evidence type="ECO:0000259" key="1">
    <source>
        <dbReference type="Pfam" id="PF01636"/>
    </source>
</evidence>
<dbReference type="Proteomes" id="UP000251714">
    <property type="component" value="Unassembled WGS sequence"/>
</dbReference>
<reference evidence="2 3" key="1">
    <citation type="submission" date="2017-12" db="EMBL/GenBank/DDBJ databases">
        <title>Genome sequence of the mycotoxigenic crop pathogen Fusarium proliferatum, strain ITEM 2341 from Date Palm.</title>
        <authorList>
            <person name="Almiman B.F."/>
            <person name="Shittu T.A."/>
            <person name="Muthumeenakshi S."/>
            <person name="Baroncelli R."/>
            <person name="Sreenivasaprasada S."/>
        </authorList>
    </citation>
    <scope>NUCLEOTIDE SEQUENCE [LARGE SCALE GENOMIC DNA]</scope>
    <source>
        <strain evidence="2 3">ITEM 2341</strain>
    </source>
</reference>
<dbReference type="InterPro" id="IPR002575">
    <property type="entry name" value="Aminoglycoside_PTrfase"/>
</dbReference>
<gene>
    <name evidence="2" type="ORF">FPRO05_12059</name>
</gene>
<sequence length="173" mass="19502">MILVARHRAFSRCERHSLLHSPYKVIAKQSQTNYFFKSFGAELKGIIAGLESFRAIHDATNSGLLGPDACMVSCHGILGTLQYAAYEERNRWHLHRWATDLNDVLESLHQAGLMWGDAKPENVFVDDDDDNVGFIDFGGGCTPGWVSQDNKCTKRGDLEAMEKMQDWLVQLDN</sequence>
<dbReference type="AlphaFoldDB" id="A0A365N5G6"/>
<organism evidence="2 3">
    <name type="scientific">Gibberella intermedia</name>
    <name type="common">Bulb rot disease fungus</name>
    <name type="synonym">Fusarium proliferatum</name>
    <dbReference type="NCBI Taxonomy" id="948311"/>
    <lineage>
        <taxon>Eukaryota</taxon>
        <taxon>Fungi</taxon>
        <taxon>Dikarya</taxon>
        <taxon>Ascomycota</taxon>
        <taxon>Pezizomycotina</taxon>
        <taxon>Sordariomycetes</taxon>
        <taxon>Hypocreomycetidae</taxon>
        <taxon>Hypocreales</taxon>
        <taxon>Nectriaceae</taxon>
        <taxon>Fusarium</taxon>
        <taxon>Fusarium fujikuroi species complex</taxon>
    </lineage>
</organism>